<feature type="non-terminal residue" evidence="2">
    <location>
        <position position="1"/>
    </location>
</feature>
<feature type="compositionally biased region" description="Low complexity" evidence="1">
    <location>
        <begin position="36"/>
        <end position="47"/>
    </location>
</feature>
<sequence length="157" mass="16282">VEALSKHGRIPACKLERGSEKMFSPTVCALNLTASASAASPRARSSPGYGAPKRRWSTAPSARRSPKRSSLGRDCKGPIAVPCCCCRASCSQFLRHALRSKVGSSKCSRLSSAQAPWARPATLLPCSISSSLINAIANGASPSSTANGSLFSNISSS</sequence>
<protein>
    <submittedName>
        <fullName evidence="2">Uncharacterized protein</fullName>
    </submittedName>
</protein>
<gene>
    <name evidence="2" type="ORF">MYCIT1_LOCUS25542</name>
</gene>
<reference evidence="2" key="1">
    <citation type="submission" date="2023-11" db="EMBL/GenBank/DDBJ databases">
        <authorList>
            <person name="De Vega J J."/>
            <person name="De Vega J J."/>
        </authorList>
    </citation>
    <scope>NUCLEOTIDE SEQUENCE</scope>
</reference>
<name>A0AAD2HK60_9AGAR</name>
<comment type="caution">
    <text evidence="2">The sequence shown here is derived from an EMBL/GenBank/DDBJ whole genome shotgun (WGS) entry which is preliminary data.</text>
</comment>
<dbReference type="AlphaFoldDB" id="A0AAD2HK60"/>
<feature type="region of interest" description="Disordered" evidence="1">
    <location>
        <begin position="36"/>
        <end position="75"/>
    </location>
</feature>
<proteinExistence type="predicted"/>
<keyword evidence="3" id="KW-1185">Reference proteome</keyword>
<organism evidence="2 3">
    <name type="scientific">Mycena citricolor</name>
    <dbReference type="NCBI Taxonomy" id="2018698"/>
    <lineage>
        <taxon>Eukaryota</taxon>
        <taxon>Fungi</taxon>
        <taxon>Dikarya</taxon>
        <taxon>Basidiomycota</taxon>
        <taxon>Agaricomycotina</taxon>
        <taxon>Agaricomycetes</taxon>
        <taxon>Agaricomycetidae</taxon>
        <taxon>Agaricales</taxon>
        <taxon>Marasmiineae</taxon>
        <taxon>Mycenaceae</taxon>
        <taxon>Mycena</taxon>
    </lineage>
</organism>
<evidence type="ECO:0000256" key="1">
    <source>
        <dbReference type="SAM" id="MobiDB-lite"/>
    </source>
</evidence>
<dbReference type="EMBL" id="CAVNYO010000414">
    <property type="protein sequence ID" value="CAK5276900.1"/>
    <property type="molecule type" value="Genomic_DNA"/>
</dbReference>
<dbReference type="Proteomes" id="UP001295794">
    <property type="component" value="Unassembled WGS sequence"/>
</dbReference>
<evidence type="ECO:0000313" key="2">
    <source>
        <dbReference type="EMBL" id="CAK5276900.1"/>
    </source>
</evidence>
<evidence type="ECO:0000313" key="3">
    <source>
        <dbReference type="Proteomes" id="UP001295794"/>
    </source>
</evidence>
<accession>A0AAD2HK60</accession>